<dbReference type="NCBIfam" id="TIGR00778">
    <property type="entry name" value="ahpD_dom"/>
    <property type="match status" value="1"/>
</dbReference>
<feature type="domain" description="Carboxymuconolactone decarboxylase-like" evidence="1">
    <location>
        <begin position="22"/>
        <end position="101"/>
    </location>
</feature>
<organism evidence="2 3">
    <name type="scientific">Halococcoides cellulosivorans</name>
    <dbReference type="NCBI Taxonomy" id="1679096"/>
    <lineage>
        <taxon>Archaea</taxon>
        <taxon>Methanobacteriati</taxon>
        <taxon>Methanobacteriota</taxon>
        <taxon>Stenosarchaea group</taxon>
        <taxon>Halobacteria</taxon>
        <taxon>Halobacteriales</taxon>
        <taxon>Haloarculaceae</taxon>
        <taxon>Halococcoides</taxon>
    </lineage>
</organism>
<evidence type="ECO:0000313" key="3">
    <source>
        <dbReference type="Proteomes" id="UP000244727"/>
    </source>
</evidence>
<dbReference type="Pfam" id="PF02627">
    <property type="entry name" value="CMD"/>
    <property type="match status" value="1"/>
</dbReference>
<dbReference type="GeneID" id="36510923"/>
<evidence type="ECO:0000313" key="2">
    <source>
        <dbReference type="EMBL" id="AWB26286.1"/>
    </source>
</evidence>
<dbReference type="AlphaFoldDB" id="A0A2R4WXM3"/>
<dbReference type="InterPro" id="IPR003779">
    <property type="entry name" value="CMD-like"/>
</dbReference>
<dbReference type="Proteomes" id="UP000244727">
    <property type="component" value="Chromosome"/>
</dbReference>
<dbReference type="InterPro" id="IPR004675">
    <property type="entry name" value="AhpD_core"/>
</dbReference>
<dbReference type="RefSeq" id="WP_108380655.1">
    <property type="nucleotide sequence ID" value="NZ_CP028858.1"/>
</dbReference>
<dbReference type="EMBL" id="CP028858">
    <property type="protein sequence ID" value="AWB26286.1"/>
    <property type="molecule type" value="Genomic_DNA"/>
</dbReference>
<dbReference type="InterPro" id="IPR029032">
    <property type="entry name" value="AhpD-like"/>
</dbReference>
<dbReference type="PANTHER" id="PTHR33930:SF2">
    <property type="entry name" value="BLR3452 PROTEIN"/>
    <property type="match status" value="1"/>
</dbReference>
<proteinExistence type="predicted"/>
<accession>A0A2R4WXM3</accession>
<dbReference type="KEGG" id="harc:HARCEL1_00410"/>
<reference evidence="2 3" key="1">
    <citation type="submission" date="2018-04" db="EMBL/GenBank/DDBJ databases">
        <title>Halococcoides cellulosivorans gen. nov., sp. nov., an extremely halophilic cellulose-utilizing haloarchaeon from hypersaline lakes.</title>
        <authorList>
            <person name="Sorokin D.Y."/>
            <person name="Toshchakov S.V."/>
            <person name="Samarov N.I."/>
            <person name="Korzhenkov A."/>
            <person name="Kublanov I.V."/>
        </authorList>
    </citation>
    <scope>NUCLEOTIDE SEQUENCE [LARGE SCALE GENOMIC DNA]</scope>
    <source>
        <strain evidence="2 3">HArcel1</strain>
    </source>
</reference>
<dbReference type="Gene3D" id="1.20.1290.10">
    <property type="entry name" value="AhpD-like"/>
    <property type="match status" value="1"/>
</dbReference>
<dbReference type="GO" id="GO:0051920">
    <property type="term" value="F:peroxiredoxin activity"/>
    <property type="evidence" value="ECO:0007669"/>
    <property type="project" value="InterPro"/>
</dbReference>
<keyword evidence="3" id="KW-1185">Reference proteome</keyword>
<gene>
    <name evidence="2" type="ORF">HARCEL1_00410</name>
</gene>
<protein>
    <submittedName>
        <fullName evidence="2">Carboxymuconolactone decarboxylase family protein</fullName>
    </submittedName>
</protein>
<sequence length="111" mass="11637">MSTDSELTAMKQSLQQLVGEADTMKRYAGFVEGVESDGALDTKTTELMALAIGAATPCDGCVQWHLDAALEAGATREEIIETLEVATMMGGGPAMTSAIEAYQMLDDAGDD</sequence>
<dbReference type="PANTHER" id="PTHR33930">
    <property type="entry name" value="ALKYL HYDROPEROXIDE REDUCTASE AHPD"/>
    <property type="match status" value="1"/>
</dbReference>
<name>A0A2R4WXM3_9EURY</name>
<evidence type="ECO:0000259" key="1">
    <source>
        <dbReference type="Pfam" id="PF02627"/>
    </source>
</evidence>
<dbReference type="SUPFAM" id="SSF69118">
    <property type="entry name" value="AhpD-like"/>
    <property type="match status" value="1"/>
</dbReference>